<organism evidence="3 4">
    <name type="scientific">Micrococcus terreus</name>
    <dbReference type="NCBI Taxonomy" id="574650"/>
    <lineage>
        <taxon>Bacteria</taxon>
        <taxon>Bacillati</taxon>
        <taxon>Actinomycetota</taxon>
        <taxon>Actinomycetes</taxon>
        <taxon>Micrococcales</taxon>
        <taxon>Micrococcaceae</taxon>
        <taxon>Micrococcus</taxon>
    </lineage>
</organism>
<feature type="compositionally biased region" description="Low complexity" evidence="1">
    <location>
        <begin position="1"/>
        <end position="15"/>
    </location>
</feature>
<dbReference type="InterPro" id="IPR018723">
    <property type="entry name" value="DUF2254_membrane"/>
</dbReference>
<feature type="transmembrane region" description="Helical" evidence="2">
    <location>
        <begin position="136"/>
        <end position="158"/>
    </location>
</feature>
<proteinExistence type="predicted"/>
<gene>
    <name evidence="3" type="ORF">SAMN04487966_11152</name>
</gene>
<dbReference type="OrthoDB" id="2955631at2"/>
<feature type="region of interest" description="Disordered" evidence="1">
    <location>
        <begin position="438"/>
        <end position="462"/>
    </location>
</feature>
<dbReference type="EMBL" id="FPCG01000011">
    <property type="protein sequence ID" value="SFV24476.1"/>
    <property type="molecule type" value="Genomic_DNA"/>
</dbReference>
<evidence type="ECO:0000256" key="2">
    <source>
        <dbReference type="SAM" id="Phobius"/>
    </source>
</evidence>
<keyword evidence="2" id="KW-0812">Transmembrane</keyword>
<feature type="transmembrane region" description="Helical" evidence="2">
    <location>
        <begin position="49"/>
        <end position="70"/>
    </location>
</feature>
<feature type="transmembrane region" description="Helical" evidence="2">
    <location>
        <begin position="170"/>
        <end position="191"/>
    </location>
</feature>
<feature type="region of interest" description="Disordered" evidence="1">
    <location>
        <begin position="1"/>
        <end position="34"/>
    </location>
</feature>
<dbReference type="RefSeq" id="WP_091698994.1">
    <property type="nucleotide sequence ID" value="NZ_FPCG01000011.1"/>
</dbReference>
<dbReference type="AlphaFoldDB" id="A0A1I7MRD6"/>
<name>A0A1I7MRD6_9MICC</name>
<feature type="transmembrane region" description="Helical" evidence="2">
    <location>
        <begin position="93"/>
        <end position="116"/>
    </location>
</feature>
<keyword evidence="4" id="KW-1185">Reference proteome</keyword>
<protein>
    <submittedName>
        <fullName evidence="3">Uncharacterized membrane protein</fullName>
    </submittedName>
</protein>
<accession>A0A1I7MRD6</accession>
<evidence type="ECO:0000256" key="1">
    <source>
        <dbReference type="SAM" id="MobiDB-lite"/>
    </source>
</evidence>
<reference evidence="3 4" key="1">
    <citation type="submission" date="2016-10" db="EMBL/GenBank/DDBJ databases">
        <authorList>
            <person name="de Groot N.N."/>
        </authorList>
    </citation>
    <scope>NUCLEOTIDE SEQUENCE [LARGE SCALE GENOMIC DNA]</scope>
    <source>
        <strain evidence="3 4">CGMCC 1.7054</strain>
    </source>
</reference>
<keyword evidence="2" id="KW-1133">Transmembrane helix</keyword>
<evidence type="ECO:0000313" key="4">
    <source>
        <dbReference type="Proteomes" id="UP000198881"/>
    </source>
</evidence>
<dbReference type="Proteomes" id="UP000198881">
    <property type="component" value="Unassembled WGS sequence"/>
</dbReference>
<sequence>MAHAADQARPDATAAEPEEARGPSSGQRSRGEIPDVPTVTRWNRMWKPFWALPAACVIGAVVLGILLPQWEEELGVTRLQYVFQGGPDGAREVLGTIASAMISVTGLVFSITMVVLQLASSQFTPRVLGGFLQYRVVQGTLGIFLSTFVFALTVTRYVRGDNEGEQFVPQLSVTLAFLMTLACVGFFLAFIHRITTSIQVSHVISRIGDRTLKLADVMYPELAAEEPAGFGPTWSPEPGTARVSPGALRHGVIVHVDYKGLARWAAEHDAVVTVDRPVGQFITEGQQVLGVWGVEELSEDEVRRLYSFLGLSSQREMKQDVAFGIRQLADIADRALSSGINDPTTAVQCLDELHRVLRRLVQRASPSPYIADADGQVRVVHDPQAINDLVDLAVLEIAHFGTDTMQVPQRLRMMLEDLLQVCAPRYRAGVERLLEGLPDPATEEEAAGGTSGGSSGLADSLR</sequence>
<evidence type="ECO:0000313" key="3">
    <source>
        <dbReference type="EMBL" id="SFV24476.1"/>
    </source>
</evidence>
<keyword evidence="2" id="KW-0472">Membrane</keyword>
<dbReference type="Pfam" id="PF10011">
    <property type="entry name" value="DUF2254"/>
    <property type="match status" value="1"/>
</dbReference>